<comment type="caution">
    <text evidence="1">The sequence shown here is derived from an EMBL/GenBank/DDBJ whole genome shotgun (WGS) entry which is preliminary data.</text>
</comment>
<evidence type="ECO:0000313" key="2">
    <source>
        <dbReference type="Proteomes" id="UP001234178"/>
    </source>
</evidence>
<name>A0ABR0AI37_9CRUS</name>
<dbReference type="EMBL" id="JAOYFB010000037">
    <property type="protein sequence ID" value="KAK4024643.1"/>
    <property type="molecule type" value="Genomic_DNA"/>
</dbReference>
<keyword evidence="2" id="KW-1185">Reference proteome</keyword>
<dbReference type="Proteomes" id="UP001234178">
    <property type="component" value="Unassembled WGS sequence"/>
</dbReference>
<evidence type="ECO:0000313" key="1">
    <source>
        <dbReference type="EMBL" id="KAK4024643.1"/>
    </source>
</evidence>
<proteinExistence type="predicted"/>
<reference evidence="1 2" key="1">
    <citation type="journal article" date="2023" name="Nucleic Acids Res.">
        <title>The hologenome of Daphnia magna reveals possible DNA methylation and microbiome-mediated evolution of the host genome.</title>
        <authorList>
            <person name="Chaturvedi A."/>
            <person name="Li X."/>
            <person name="Dhandapani V."/>
            <person name="Marshall H."/>
            <person name="Kissane S."/>
            <person name="Cuenca-Cambronero M."/>
            <person name="Asole G."/>
            <person name="Calvet F."/>
            <person name="Ruiz-Romero M."/>
            <person name="Marangio P."/>
            <person name="Guigo R."/>
            <person name="Rago D."/>
            <person name="Mirbahai L."/>
            <person name="Eastwood N."/>
            <person name="Colbourne J.K."/>
            <person name="Zhou J."/>
            <person name="Mallon E."/>
            <person name="Orsini L."/>
        </authorList>
    </citation>
    <scope>NUCLEOTIDE SEQUENCE [LARGE SCALE GENOMIC DNA]</scope>
    <source>
        <strain evidence="1">LRV0_1</strain>
    </source>
</reference>
<gene>
    <name evidence="1" type="ORF">OUZ56_010065</name>
</gene>
<accession>A0ABR0AI37</accession>
<sequence>MDDLRSVRSALSVKITYPIAKKATRSARGRFEAGLEQGRRSKKMTCPARPVVSSSDSTITTFIFGKLLFLQAASPD</sequence>
<protein>
    <submittedName>
        <fullName evidence="1">Uncharacterized protein</fullName>
    </submittedName>
</protein>
<organism evidence="1 2">
    <name type="scientific">Daphnia magna</name>
    <dbReference type="NCBI Taxonomy" id="35525"/>
    <lineage>
        <taxon>Eukaryota</taxon>
        <taxon>Metazoa</taxon>
        <taxon>Ecdysozoa</taxon>
        <taxon>Arthropoda</taxon>
        <taxon>Crustacea</taxon>
        <taxon>Branchiopoda</taxon>
        <taxon>Diplostraca</taxon>
        <taxon>Cladocera</taxon>
        <taxon>Anomopoda</taxon>
        <taxon>Daphniidae</taxon>
        <taxon>Daphnia</taxon>
    </lineage>
</organism>